<dbReference type="Pfam" id="PF11066">
    <property type="entry name" value="DUF2867"/>
    <property type="match status" value="1"/>
</dbReference>
<dbReference type="EMBL" id="JAHZSS010000033">
    <property type="protein sequence ID" value="MBW8192918.1"/>
    <property type="molecule type" value="Genomic_DNA"/>
</dbReference>
<protein>
    <submittedName>
        <fullName evidence="2">SDR family oxidoreductase</fullName>
    </submittedName>
</protein>
<dbReference type="RefSeq" id="WP_220105539.1">
    <property type="nucleotide sequence ID" value="NZ_JAHZSS010000033.1"/>
</dbReference>
<dbReference type="InterPro" id="IPR036291">
    <property type="entry name" value="NAD(P)-bd_dom_sf"/>
</dbReference>
<dbReference type="InterPro" id="IPR016040">
    <property type="entry name" value="NAD(P)-bd_dom"/>
</dbReference>
<keyword evidence="3" id="KW-1185">Reference proteome</keyword>
<dbReference type="InterPro" id="IPR021295">
    <property type="entry name" value="DUF2867"/>
</dbReference>
<dbReference type="InterPro" id="IPR051207">
    <property type="entry name" value="ComplexI_NDUFA9_subunit"/>
</dbReference>
<dbReference type="PANTHER" id="PTHR12126:SF11">
    <property type="entry name" value="NADH DEHYDROGENASE [UBIQUINONE] 1 ALPHA SUBCOMPLEX SUBUNIT 9, MITOCHONDRIAL"/>
    <property type="match status" value="1"/>
</dbReference>
<feature type="domain" description="NAD(P)-binding" evidence="1">
    <location>
        <begin position="7"/>
        <end position="115"/>
    </location>
</feature>
<dbReference type="Proteomes" id="UP001166251">
    <property type="component" value="Unassembled WGS sequence"/>
</dbReference>
<comment type="caution">
    <text evidence="2">The sequence shown here is derived from an EMBL/GenBank/DDBJ whole genome shotgun (WGS) entry which is preliminary data.</text>
</comment>
<sequence>MKILVIGAFGTIGRKLVPALVEQGHQVCVSSRDANRPWPWPELNCSRYTLNLLDVESITPALEQVELIYYLMHGMSDGEHHNEREISAARNLTQAAQQADVKRIIYMGSLVSANPKSEHMLARIATGKVLASSQVPVTELRAGIVVAPGSAAFEVMRDMVGHLPVIFTPASIRTKVPPIAIADLTYYLVRLAELPESAGKCYDAAGPEWISYQRMMERLAISLKRRCKVIGVPGLPIWLAAAVLGIVTSVPRSLARALIAGLGEPLQASPESLQQLIPQQLMSLEQAVEAVLNDESVEHYPEQWQDGVPTFRNFSPLHGFYAKCASQSIEIAASPASVWQVINLLGGKHRYFYLDSLWAMREWMDWAIGGPGRNHGRTNPATLTVGEMVDSWRILSVKSQRRLVMKFGMKAPGGGGMQLTVTPLSGVEAQPRCRLNVELLWHPAGFWGLAYWYFYAPWHQLLLNGMTARMAELAKQAEQGQPLD</sequence>
<dbReference type="PANTHER" id="PTHR12126">
    <property type="entry name" value="NADH-UBIQUINONE OXIDOREDUCTASE 39 KDA SUBUNIT-RELATED"/>
    <property type="match status" value="1"/>
</dbReference>
<organism evidence="2 3">
    <name type="scientific">Neiella holothuriorum</name>
    <dbReference type="NCBI Taxonomy" id="2870530"/>
    <lineage>
        <taxon>Bacteria</taxon>
        <taxon>Pseudomonadati</taxon>
        <taxon>Pseudomonadota</taxon>
        <taxon>Gammaproteobacteria</taxon>
        <taxon>Alteromonadales</taxon>
        <taxon>Echinimonadaceae</taxon>
        <taxon>Neiella</taxon>
    </lineage>
</organism>
<dbReference type="SUPFAM" id="SSF55961">
    <property type="entry name" value="Bet v1-like"/>
    <property type="match status" value="1"/>
</dbReference>
<reference evidence="2" key="1">
    <citation type="submission" date="2021-07" db="EMBL/GenBank/DDBJ databases">
        <title>Neiella marina sp. nov., isolated from the intestinal content of sea cucumber Apostichopus japonicus.</title>
        <authorList>
            <person name="Bai X."/>
        </authorList>
    </citation>
    <scope>NUCLEOTIDE SEQUENCE</scope>
    <source>
        <strain evidence="2">126</strain>
    </source>
</reference>
<evidence type="ECO:0000313" key="3">
    <source>
        <dbReference type="Proteomes" id="UP001166251"/>
    </source>
</evidence>
<accession>A0ABS7EKN4</accession>
<evidence type="ECO:0000313" key="2">
    <source>
        <dbReference type="EMBL" id="MBW8192918.1"/>
    </source>
</evidence>
<dbReference type="Pfam" id="PF13460">
    <property type="entry name" value="NAD_binding_10"/>
    <property type="match status" value="1"/>
</dbReference>
<proteinExistence type="predicted"/>
<dbReference type="Gene3D" id="3.40.50.720">
    <property type="entry name" value="NAD(P)-binding Rossmann-like Domain"/>
    <property type="match status" value="1"/>
</dbReference>
<dbReference type="SUPFAM" id="SSF51735">
    <property type="entry name" value="NAD(P)-binding Rossmann-fold domains"/>
    <property type="match status" value="1"/>
</dbReference>
<gene>
    <name evidence="2" type="ORF">K0504_17925</name>
</gene>
<name>A0ABS7EKN4_9GAMM</name>
<evidence type="ECO:0000259" key="1">
    <source>
        <dbReference type="Pfam" id="PF13460"/>
    </source>
</evidence>